<organism evidence="1 2">
    <name type="scientific">Streptomyces albus (strain ATCC 21838 / DSM 41398 / FERM P-419 / JCM 4703 / NBRC 107858)</name>
    <dbReference type="NCBI Taxonomy" id="1081613"/>
    <lineage>
        <taxon>Bacteria</taxon>
        <taxon>Bacillati</taxon>
        <taxon>Actinomycetota</taxon>
        <taxon>Actinomycetes</taxon>
        <taxon>Kitasatosporales</taxon>
        <taxon>Streptomycetaceae</taxon>
        <taxon>Streptomyces</taxon>
    </lineage>
</organism>
<evidence type="ECO:0000313" key="2">
    <source>
        <dbReference type="Proteomes" id="UP000031523"/>
    </source>
</evidence>
<keyword evidence="2" id="KW-1185">Reference proteome</keyword>
<protein>
    <submittedName>
        <fullName evidence="1">Uncharacterized protein</fullName>
    </submittedName>
</protein>
<sequence length="42" mass="4665">MTVAKTLSRWAGTPTGCWGQRRVLHRCEGRASPLNGEFSFSI</sequence>
<accession>A0A0B5EM20</accession>
<dbReference type="KEGG" id="sals:SLNWT_0014"/>
<proteinExistence type="predicted"/>
<name>A0A0B5EM20_STRA4</name>
<dbReference type="AlphaFoldDB" id="A0A0B5EM20"/>
<dbReference type="Proteomes" id="UP000031523">
    <property type="component" value="Chromosome"/>
</dbReference>
<dbReference type="EMBL" id="CP010519">
    <property type="protein sequence ID" value="AJE80390.1"/>
    <property type="molecule type" value="Genomic_DNA"/>
</dbReference>
<evidence type="ECO:0000313" key="1">
    <source>
        <dbReference type="EMBL" id="AJE80390.1"/>
    </source>
</evidence>
<gene>
    <name evidence="1" type="ORF">SLNWT_0014</name>
</gene>
<reference evidence="1 2" key="1">
    <citation type="submission" date="2015-01" db="EMBL/GenBank/DDBJ databases">
        <title>Enhanced salinomycin production by adjusting the supply of polyketide extender units in Streptomyce albus DSM 41398.</title>
        <authorList>
            <person name="Lu C."/>
        </authorList>
    </citation>
    <scope>NUCLEOTIDE SEQUENCE [LARGE SCALE GENOMIC DNA]</scope>
    <source>
        <strain evidence="2">ATCC 21838 / DSM 41398 / FERM P-419 / JCM 4703 / NBRC 107858</strain>
    </source>
</reference>